<evidence type="ECO:0000256" key="1">
    <source>
        <dbReference type="ARBA" id="ARBA00004141"/>
    </source>
</evidence>
<dbReference type="InterPro" id="IPR038770">
    <property type="entry name" value="Na+/solute_symporter_sf"/>
</dbReference>
<feature type="transmembrane region" description="Helical" evidence="7">
    <location>
        <begin position="32"/>
        <end position="49"/>
    </location>
</feature>
<accession>A0ABZ2J5G0</accession>
<evidence type="ECO:0000256" key="7">
    <source>
        <dbReference type="SAM" id="Phobius"/>
    </source>
</evidence>
<dbReference type="Proteomes" id="UP001375370">
    <property type="component" value="Chromosome"/>
</dbReference>
<protein>
    <submittedName>
        <fullName evidence="9">Cation:proton antiporter</fullName>
    </submittedName>
</protein>
<dbReference type="RefSeq" id="WP_338739041.1">
    <property type="nucleotide sequence ID" value="NZ_CP146612.1"/>
</dbReference>
<feature type="domain" description="Cation/H+ exchanger transmembrane" evidence="8">
    <location>
        <begin position="14"/>
        <end position="252"/>
    </location>
</feature>
<keyword evidence="4 7" id="KW-0812">Transmembrane</keyword>
<dbReference type="Gene3D" id="1.20.1530.20">
    <property type="match status" value="1"/>
</dbReference>
<organism evidence="9 10">
    <name type="scientific">Candidatus Dehalogenimonas loeffleri</name>
    <dbReference type="NCBI Taxonomy" id="3127115"/>
    <lineage>
        <taxon>Bacteria</taxon>
        <taxon>Bacillati</taxon>
        <taxon>Chloroflexota</taxon>
        <taxon>Dehalococcoidia</taxon>
        <taxon>Dehalococcoidales</taxon>
        <taxon>Dehalococcoidaceae</taxon>
        <taxon>Dehalogenimonas</taxon>
    </lineage>
</organism>
<feature type="transmembrane region" description="Helical" evidence="7">
    <location>
        <begin position="6"/>
        <end position="25"/>
    </location>
</feature>
<evidence type="ECO:0000259" key="8">
    <source>
        <dbReference type="Pfam" id="PF00999"/>
    </source>
</evidence>
<feature type="transmembrane region" description="Helical" evidence="7">
    <location>
        <begin position="120"/>
        <end position="139"/>
    </location>
</feature>
<evidence type="ECO:0000256" key="6">
    <source>
        <dbReference type="ARBA" id="ARBA00023136"/>
    </source>
</evidence>
<dbReference type="PANTHER" id="PTHR42751:SF3">
    <property type="entry name" value="SODIUM_GLUTAMATE SYMPORTER"/>
    <property type="match status" value="1"/>
</dbReference>
<dbReference type="EMBL" id="CP146612">
    <property type="protein sequence ID" value="WWX26152.1"/>
    <property type="molecule type" value="Genomic_DNA"/>
</dbReference>
<dbReference type="PANTHER" id="PTHR42751">
    <property type="entry name" value="SODIUM/HYDROGEN EXCHANGER FAMILY/TRKA DOMAIN PROTEIN"/>
    <property type="match status" value="1"/>
</dbReference>
<keyword evidence="5 7" id="KW-1133">Transmembrane helix</keyword>
<comment type="subcellular location">
    <subcellularLocation>
        <location evidence="1">Membrane</location>
        <topology evidence="1">Multi-pass membrane protein</topology>
    </subcellularLocation>
</comment>
<keyword evidence="6 7" id="KW-0472">Membrane</keyword>
<feature type="transmembrane region" description="Helical" evidence="7">
    <location>
        <begin position="61"/>
        <end position="80"/>
    </location>
</feature>
<keyword evidence="10" id="KW-1185">Reference proteome</keyword>
<evidence type="ECO:0000313" key="10">
    <source>
        <dbReference type="Proteomes" id="UP001375370"/>
    </source>
</evidence>
<dbReference type="InterPro" id="IPR006153">
    <property type="entry name" value="Cation/H_exchanger_TM"/>
</dbReference>
<keyword evidence="3" id="KW-0813">Transport</keyword>
<evidence type="ECO:0000256" key="2">
    <source>
        <dbReference type="ARBA" id="ARBA00005551"/>
    </source>
</evidence>
<feature type="transmembrane region" description="Helical" evidence="7">
    <location>
        <begin position="92"/>
        <end position="114"/>
    </location>
</feature>
<sequence length="279" mass="30156">MQFSTEVIADFAIIMTVGGLATFIFHRLKQPLILGYLIAGILIGPYTPPFSFINQPEVLEAAAELGVILLLFGIGLEFPLDKLRKIGIKTYAVISLIEIAWMFALSFVIGRMLGWPLIDALFLGIALASSSTVVIAKVLTDMGKLKDTSTMVMMGVLVVEDLIVVLILGLVTSIVDVGSLNVIDLSLSIGKMLLFVVGSLLLGLRFIPKAIDWVNHPETGEGQTEHDEVIVFAALGFCFGLSVIANMMGLSMANRGVPYGCDYCQRQIGPPHNNSDFAH</sequence>
<feature type="transmembrane region" description="Helical" evidence="7">
    <location>
        <begin position="187"/>
        <end position="208"/>
    </location>
</feature>
<name>A0ABZ2J5G0_9CHLR</name>
<comment type="similarity">
    <text evidence="2">Belongs to the monovalent cation:proton antiporter 2 (CPA2) transporter (TC 2.A.37) family.</text>
</comment>
<evidence type="ECO:0000256" key="3">
    <source>
        <dbReference type="ARBA" id="ARBA00022448"/>
    </source>
</evidence>
<proteinExistence type="inferred from homology"/>
<evidence type="ECO:0000256" key="4">
    <source>
        <dbReference type="ARBA" id="ARBA00022692"/>
    </source>
</evidence>
<feature type="transmembrane region" description="Helical" evidence="7">
    <location>
        <begin position="229"/>
        <end position="249"/>
    </location>
</feature>
<gene>
    <name evidence="9" type="ORF">V8247_04065</name>
</gene>
<evidence type="ECO:0000256" key="5">
    <source>
        <dbReference type="ARBA" id="ARBA00022989"/>
    </source>
</evidence>
<dbReference type="Pfam" id="PF00999">
    <property type="entry name" value="Na_H_Exchanger"/>
    <property type="match status" value="1"/>
</dbReference>
<feature type="transmembrane region" description="Helical" evidence="7">
    <location>
        <begin position="151"/>
        <end position="175"/>
    </location>
</feature>
<reference evidence="9 10" key="1">
    <citation type="submission" date="2024-03" db="EMBL/GenBank/DDBJ databases">
        <title>A Dehalogenimonas Isolated from Estuarine Sediments Dihaloeliminates Chlorinated Alkanes.</title>
        <authorList>
            <person name="Yang Y."/>
            <person name="Wang H."/>
        </authorList>
    </citation>
    <scope>NUCLEOTIDE SEQUENCE [LARGE SCALE GENOMIC DNA]</scope>
    <source>
        <strain evidence="9 10">W</strain>
    </source>
</reference>
<evidence type="ECO:0000313" key="9">
    <source>
        <dbReference type="EMBL" id="WWX26152.1"/>
    </source>
</evidence>